<keyword evidence="2" id="KW-0472">Membrane</keyword>
<feature type="domain" description="DUF5979" evidence="4">
    <location>
        <begin position="2219"/>
        <end position="2340"/>
    </location>
</feature>
<reference evidence="5 6" key="1">
    <citation type="submission" date="2020-03" db="EMBL/GenBank/DDBJ databases">
        <title>Leucobacter sp. nov., isolated from beetles.</title>
        <authorList>
            <person name="Hyun D.-W."/>
            <person name="Bae J.-W."/>
        </authorList>
    </citation>
    <scope>NUCLEOTIDE SEQUENCE [LARGE SCALE GENOMIC DNA]</scope>
    <source>
        <strain evidence="5 6">HDW9C</strain>
    </source>
</reference>
<organism evidence="5 6">
    <name type="scientific">Leucobacter viscericola</name>
    <dbReference type="NCBI Taxonomy" id="2714935"/>
    <lineage>
        <taxon>Bacteria</taxon>
        <taxon>Bacillati</taxon>
        <taxon>Actinomycetota</taxon>
        <taxon>Actinomycetes</taxon>
        <taxon>Micrococcales</taxon>
        <taxon>Microbacteriaceae</taxon>
        <taxon>Leucobacter</taxon>
    </lineage>
</organism>
<evidence type="ECO:0000313" key="5">
    <source>
        <dbReference type="EMBL" id="QIK63783.1"/>
    </source>
</evidence>
<proteinExistence type="predicted"/>
<dbReference type="Pfam" id="PF19407">
    <property type="entry name" value="DUF5979"/>
    <property type="match status" value="5"/>
</dbReference>
<dbReference type="RefSeq" id="WP_166292125.1">
    <property type="nucleotide sequence ID" value="NZ_CP049863.1"/>
</dbReference>
<keyword evidence="6" id="KW-1185">Reference proteome</keyword>
<feature type="region of interest" description="Disordered" evidence="1">
    <location>
        <begin position="2279"/>
        <end position="2308"/>
    </location>
</feature>
<feature type="domain" description="DUF5979" evidence="4">
    <location>
        <begin position="2345"/>
        <end position="2450"/>
    </location>
</feature>
<dbReference type="Gene3D" id="2.60.40.1140">
    <property type="entry name" value="Collagen-binding surface protein Cna, B-type domain"/>
    <property type="match status" value="1"/>
</dbReference>
<accession>A0A6G7XGW0</accession>
<feature type="domain" description="DUF5979" evidence="4">
    <location>
        <begin position="2115"/>
        <end position="2213"/>
    </location>
</feature>
<feature type="domain" description="DUF5979" evidence="4">
    <location>
        <begin position="2006"/>
        <end position="2109"/>
    </location>
</feature>
<keyword evidence="2" id="KW-1133">Transmembrane helix</keyword>
<dbReference type="Proteomes" id="UP000502677">
    <property type="component" value="Chromosome"/>
</dbReference>
<gene>
    <name evidence="5" type="ORF">G7068_11750</name>
</gene>
<keyword evidence="3" id="KW-0732">Signal</keyword>
<dbReference type="InterPro" id="IPR046022">
    <property type="entry name" value="DUF5979"/>
</dbReference>
<evidence type="ECO:0000256" key="2">
    <source>
        <dbReference type="SAM" id="Phobius"/>
    </source>
</evidence>
<sequence length="2517" mass="258263">MLVLTGGVLTALPAGAVGPPVTFSLAAVQLGSGEPLTTLNSGSEFNYTASVGCPDPSGCGPATLSMQFPADVEFLASAFTPPNGVTVDVSPATGPATGKLVTLSWDNLAATSVVFLPSRLSATVAASLNGTVQSATATLTAGEGANTTEISGRADITLRVFQKASLGGVTKKWSTTSVGDGSRAAVSSTTTGTASANSVSSLVFTEPSAETIPAASIPVAEAFDLKSLALTQNPAGATVSFVLANGSTADRTLAAGELTVDAPADSVGYTVTVAGLPALTDAAAAARTVSVQANYTLRDAKRSDGTSLIDPTVTARSVRGTALVANTVVDPAPGDSGRVETSTREDISVVALVPTISRSLDWVTESGDLTSVYRSGEASTTTIRASNAGVPVLSSISVKTSTDVSSFLDYQALTAVPSVTFPKGATTATIQYLYVSAPKNGEVQTFAAGSPVPDSSIDGRDLADVAGFIVTFSAPKNGEIAGECVLADDSCAAVVTIESKLRLTRLTNGAAISAPSSNPGSTSVSHSAEVSAVAATGTIVNQKTNAATLLIVKPQFTAKLEKKLGDDSDRTVYPLTGVAKAGDYYDSTKPTQSFSDHGFRLTASTEQAENATELLGADEIVMADPQTVPTKANLGNNPFNATKFSALPTADVACIDSKKNPVASTTSMMVWVVDRIADPTTVTKVPFDASIDLDLVVGVEYSVQPKSAAGRFPIDLSCSTPTGTTIKFRDNLVSSGVAVSPATIGSVSTPGLLAVGNTALLTTGANTATATGSDSLYLLELERAGAIKHYDTDAKTFGIQGQNSATAFLLAGVPATENTLKARIVDGGGSATGSSLDVFAFVGARDAKVGPDQKMTISFFDRAGNPVGPTGTVTGPTELKGTELSPDDIENSQSDNYLAVQGEKRKIDWTSEITAEQANDVYSVQVDVTRTDTSKPLQRFGAFSVVTDMTLRSALKSDPAKPVAGSIGGVFYYNFAAASSLQEGGSWLNSSQVSAKYAVFAPDQLFGDSAVNWRNLTGTTVLVAQHATKSKITLDASNKTAIGVAGVLPENQWSATGSIAVGLDRIGVSVGGDPNLGANPFAINSFSGIESMTWPEMNDVPKTGTEAQKRVAGKITYTYADGSTLDVAAPVGATAAQMNPPEADWDKIVDVSVTWQQDGKYVGLKRTAATVQGRLVFQLTLLDKVRQGYSYKFLSGEPTDLTSGQSIDGAFQTESGKVSQLAEVRPEYSAAFGDMKLTNSLGTDKVVIDVADSSVAVSLRNTTGGTLYRDLLPAATWTLAVKNTGNIPVSALRSSTSSGLLDGKSWPDSDPAGYSVEPGSLFDAFDVTRARVVYPSGARTATVWARGADGAWSSPIAAGNGSYITLPLQGDGPKAWSDVTGFRVQFTGDEILGMRIAMQGEGSLLMETKLRATLRSDSGVISPATKLPENQTQWQVPGTGAGASYLGTFAAPLAEMIADTAIAYITPGSPSPKVNKYAGTYNIATNTGTTTANTNPGAWTNFYIVVSNLSGATSNLNDLQVVDTLPKNLIYNAANASATWSVASAPAGVSTTPVFTETTGADTQLRWVWPEGQSLKPNERIVLKVPLQMRDGVATGSSAVNSARLVASGIPGATVQSVCQSEDSASANCVSTAAVTSLRNDSVRVESYAQAGAITSKTLEGDECSPSTVADWQDGTWLRNPCVVETSTGGTMTYRLKLINSGNNDVQSLRFVDELPKIGDRGAVLPGARGSEWTPKLVPGSVRLIAGAEAESLGARGDGTVSGAFRYSSTADPCVLDPDAYAGQKTLACAAGTWTSAASTSSEALGGDVAFGAGSLLHGGEYVIVEFKMSVPTTDTSATVAWNSAAITGRATPVSDWLPASESARSGGRAQDTTLTLNLALADSDAAKWHLKAQQYVVYYSCLAPGETVPLTGQVTMKGISKIDGVETATIQNLPRGAECQVTDETYQPLGTTGQRAASPQYGSVAAGTTGYSYTTDPADPIVLGSDAALNVITTTNAYTASSVMVSAVAQGDAVSYLPAGSKFQVDATCEFGGFTETYGPFMIENGGETPVEGLPVGANCSFKETDHLGASSVAAAVDGDAATLDSTRGLRMLTIEPGAHTVEFVNTFAAGGDLTILKTVETPKAGTAVGDVTFGVSCVMGGAALDLGANSEMTLSFAPGATSTSGSIADLPVGSACTVTETNAGGANIPAPDKTVTILDGTQVTVEMTNVFSPALLELNVAVDGSAAAKSWVPKNYDVTAVCTRELTIGGNPVTVTDFSGSVPVTVGKKVEIRDLPQGSRCAVTEPDNKGAQATRASSQTAGVVDHSTVDESSLVDLRGPSGSGAAQETAVLVTNTFEAGDLNVTKKVTGDAPKNADYGFALACTRVDAGGNQVSVPLENSTFKLKAGSSTTLSVWAGASCVVTETQAHGALSQSFAGGQSVKGSSSVAVEVPAASIPAAATTVTNKFAPATITDVEKDPKGAVGGLSQTGAQNSMLWVGGALLLVVGLGLALFAMRRRRKDRADQEEVAQDPEV</sequence>
<protein>
    <recommendedName>
        <fullName evidence="4">DUF5979 domain-containing protein</fullName>
    </recommendedName>
</protein>
<feature type="domain" description="DUF5979" evidence="4">
    <location>
        <begin position="1885"/>
        <end position="2000"/>
    </location>
</feature>
<feature type="transmembrane region" description="Helical" evidence="2">
    <location>
        <begin position="2478"/>
        <end position="2498"/>
    </location>
</feature>
<evidence type="ECO:0000259" key="4">
    <source>
        <dbReference type="Pfam" id="PF19407"/>
    </source>
</evidence>
<feature type="chain" id="PRO_5038349638" description="DUF5979 domain-containing protein" evidence="3">
    <location>
        <begin position="17"/>
        <end position="2517"/>
    </location>
</feature>
<feature type="signal peptide" evidence="3">
    <location>
        <begin position="1"/>
        <end position="16"/>
    </location>
</feature>
<name>A0A6G7XGW0_9MICO</name>
<evidence type="ECO:0000313" key="6">
    <source>
        <dbReference type="Proteomes" id="UP000502677"/>
    </source>
</evidence>
<evidence type="ECO:0000256" key="1">
    <source>
        <dbReference type="SAM" id="MobiDB-lite"/>
    </source>
</evidence>
<evidence type="ECO:0000256" key="3">
    <source>
        <dbReference type="SAM" id="SignalP"/>
    </source>
</evidence>
<dbReference type="EMBL" id="CP049863">
    <property type="protein sequence ID" value="QIK63783.1"/>
    <property type="molecule type" value="Genomic_DNA"/>
</dbReference>
<dbReference type="KEGG" id="lvi:G7068_11750"/>
<keyword evidence="2" id="KW-0812">Transmembrane</keyword>